<name>A0A427AZW1_ENSVE</name>
<reference evidence="2 3" key="1">
    <citation type="journal article" date="2014" name="Agronomy (Basel)">
        <title>A Draft Genome Sequence for Ensete ventricosum, the Drought-Tolerant Tree Against Hunger.</title>
        <authorList>
            <person name="Harrison J."/>
            <person name="Moore K.A."/>
            <person name="Paszkiewicz K."/>
            <person name="Jones T."/>
            <person name="Grant M."/>
            <person name="Ambacheew D."/>
            <person name="Muzemil S."/>
            <person name="Studholme D.J."/>
        </authorList>
    </citation>
    <scope>NUCLEOTIDE SEQUENCE [LARGE SCALE GENOMIC DNA]</scope>
</reference>
<sequence>MMGSKGIKSSRQQEDLLEEGRVFNVRDDSMEQSLDMLRLESEDATMGEERSSELEGPDLDGEVRADLSNQV</sequence>
<dbReference type="AlphaFoldDB" id="A0A427AZW1"/>
<feature type="region of interest" description="Disordered" evidence="1">
    <location>
        <begin position="40"/>
        <end position="71"/>
    </location>
</feature>
<gene>
    <name evidence="2" type="ORF">B296_00011105</name>
</gene>
<accession>A0A427AZW1</accession>
<evidence type="ECO:0000313" key="2">
    <source>
        <dbReference type="EMBL" id="RRT81808.1"/>
    </source>
</evidence>
<organism evidence="2 3">
    <name type="scientific">Ensete ventricosum</name>
    <name type="common">Abyssinian banana</name>
    <name type="synonym">Musa ensete</name>
    <dbReference type="NCBI Taxonomy" id="4639"/>
    <lineage>
        <taxon>Eukaryota</taxon>
        <taxon>Viridiplantae</taxon>
        <taxon>Streptophyta</taxon>
        <taxon>Embryophyta</taxon>
        <taxon>Tracheophyta</taxon>
        <taxon>Spermatophyta</taxon>
        <taxon>Magnoliopsida</taxon>
        <taxon>Liliopsida</taxon>
        <taxon>Zingiberales</taxon>
        <taxon>Musaceae</taxon>
        <taxon>Ensete</taxon>
    </lineage>
</organism>
<evidence type="ECO:0000256" key="1">
    <source>
        <dbReference type="SAM" id="MobiDB-lite"/>
    </source>
</evidence>
<protein>
    <submittedName>
        <fullName evidence="2">Uncharacterized protein</fullName>
    </submittedName>
</protein>
<dbReference type="EMBL" id="AMZH03000822">
    <property type="protein sequence ID" value="RRT81808.1"/>
    <property type="molecule type" value="Genomic_DNA"/>
</dbReference>
<feature type="compositionally biased region" description="Basic and acidic residues" evidence="1">
    <location>
        <begin position="11"/>
        <end position="28"/>
    </location>
</feature>
<feature type="region of interest" description="Disordered" evidence="1">
    <location>
        <begin position="1"/>
        <end position="28"/>
    </location>
</feature>
<proteinExistence type="predicted"/>
<dbReference type="Proteomes" id="UP000287651">
    <property type="component" value="Unassembled WGS sequence"/>
</dbReference>
<comment type="caution">
    <text evidence="2">The sequence shown here is derived from an EMBL/GenBank/DDBJ whole genome shotgun (WGS) entry which is preliminary data.</text>
</comment>
<evidence type="ECO:0000313" key="3">
    <source>
        <dbReference type="Proteomes" id="UP000287651"/>
    </source>
</evidence>
<feature type="compositionally biased region" description="Basic and acidic residues" evidence="1">
    <location>
        <begin position="40"/>
        <end position="53"/>
    </location>
</feature>